<proteinExistence type="predicted"/>
<dbReference type="Proteomes" id="UP000315439">
    <property type="component" value="Unassembled WGS sequence"/>
</dbReference>
<sequence length="188" mass="21061">MSKQATKAAATKTTAGSSKRKKTQNGPEEKLLAIRDLLFGEQVAQLESSINDQHKQLSRRLDNLESLVKKKTEQINKKIQATADQINDLMENNRLEHVSQESILEEKLSALTKSLNEFQQLTENGFGDAQSELNSASKAIYRSIDKEVKKLSDKIDKKSKELSNNKADRKTLATMLESMAVNLNQSQV</sequence>
<dbReference type="OrthoDB" id="6197065at2"/>
<evidence type="ECO:0000256" key="1">
    <source>
        <dbReference type="SAM" id="Coils"/>
    </source>
</evidence>
<protein>
    <submittedName>
        <fullName evidence="3">Uncharacterized protein</fullName>
    </submittedName>
</protein>
<dbReference type="AlphaFoldDB" id="A0A545UIU7"/>
<dbReference type="RefSeq" id="WP_142891417.1">
    <property type="nucleotide sequence ID" value="NZ_ML660160.1"/>
</dbReference>
<keyword evidence="4" id="KW-1185">Reference proteome</keyword>
<feature type="compositionally biased region" description="Low complexity" evidence="2">
    <location>
        <begin position="1"/>
        <end position="17"/>
    </location>
</feature>
<dbReference type="EMBL" id="VIKS01000001">
    <property type="protein sequence ID" value="TQV89353.1"/>
    <property type="molecule type" value="Genomic_DNA"/>
</dbReference>
<reference evidence="3 4" key="1">
    <citation type="submission" date="2019-07" db="EMBL/GenBank/DDBJ databases">
        <title>Draft genome for Aliikangiella sp. M105.</title>
        <authorList>
            <person name="Wang G."/>
        </authorList>
    </citation>
    <scope>NUCLEOTIDE SEQUENCE [LARGE SCALE GENOMIC DNA]</scope>
    <source>
        <strain evidence="3 4">M105</strain>
    </source>
</reference>
<feature type="coiled-coil region" evidence="1">
    <location>
        <begin position="141"/>
        <end position="168"/>
    </location>
</feature>
<comment type="caution">
    <text evidence="3">The sequence shown here is derived from an EMBL/GenBank/DDBJ whole genome shotgun (WGS) entry which is preliminary data.</text>
</comment>
<name>A0A545UIU7_9GAMM</name>
<evidence type="ECO:0000313" key="3">
    <source>
        <dbReference type="EMBL" id="TQV89353.1"/>
    </source>
</evidence>
<keyword evidence="1" id="KW-0175">Coiled coil</keyword>
<evidence type="ECO:0000256" key="2">
    <source>
        <dbReference type="SAM" id="MobiDB-lite"/>
    </source>
</evidence>
<evidence type="ECO:0000313" key="4">
    <source>
        <dbReference type="Proteomes" id="UP000315439"/>
    </source>
</evidence>
<feature type="region of interest" description="Disordered" evidence="2">
    <location>
        <begin position="1"/>
        <end position="29"/>
    </location>
</feature>
<gene>
    <name evidence="3" type="ORF">FLL46_00275</name>
</gene>
<accession>A0A545UIU7</accession>
<feature type="coiled-coil region" evidence="1">
    <location>
        <begin position="47"/>
        <end position="92"/>
    </location>
</feature>
<organism evidence="3 4">
    <name type="scientific">Aliikangiella coralliicola</name>
    <dbReference type="NCBI Taxonomy" id="2592383"/>
    <lineage>
        <taxon>Bacteria</taxon>
        <taxon>Pseudomonadati</taxon>
        <taxon>Pseudomonadota</taxon>
        <taxon>Gammaproteobacteria</taxon>
        <taxon>Oceanospirillales</taxon>
        <taxon>Pleioneaceae</taxon>
        <taxon>Aliikangiella</taxon>
    </lineage>
</organism>